<dbReference type="Proteomes" id="UP001236806">
    <property type="component" value="Unassembled WGS sequence"/>
</dbReference>
<feature type="domain" description="Capsular polysaccharide assembling protein CapF C-terminal" evidence="2">
    <location>
        <begin position="251"/>
        <end position="361"/>
    </location>
</feature>
<evidence type="ECO:0000259" key="1">
    <source>
        <dbReference type="Pfam" id="PF01370"/>
    </source>
</evidence>
<dbReference type="Gene3D" id="2.60.120.10">
    <property type="entry name" value="Jelly Rolls"/>
    <property type="match status" value="1"/>
</dbReference>
<dbReference type="InterPro" id="IPR014710">
    <property type="entry name" value="RmlC-like_jellyroll"/>
</dbReference>
<dbReference type="GO" id="GO:0016491">
    <property type="term" value="F:oxidoreductase activity"/>
    <property type="evidence" value="ECO:0007669"/>
    <property type="project" value="UniProtKB-KW"/>
</dbReference>
<dbReference type="InterPro" id="IPR001509">
    <property type="entry name" value="Epimerase_deHydtase"/>
</dbReference>
<keyword evidence="3" id="KW-0560">Oxidoreductase</keyword>
<keyword evidence="4" id="KW-1185">Reference proteome</keyword>
<dbReference type="Pfam" id="PF01370">
    <property type="entry name" value="Epimerase"/>
    <property type="match status" value="1"/>
</dbReference>
<evidence type="ECO:0000313" key="3">
    <source>
        <dbReference type="EMBL" id="MDQ0673953.1"/>
    </source>
</evidence>
<dbReference type="SUPFAM" id="SSF51182">
    <property type="entry name" value="RmlC-like cupins"/>
    <property type="match status" value="1"/>
</dbReference>
<comment type="caution">
    <text evidence="3">The sequence shown here is derived from an EMBL/GenBank/DDBJ whole genome shotgun (WGS) entry which is preliminary data.</text>
</comment>
<proteinExistence type="predicted"/>
<dbReference type="InterPro" id="IPR029303">
    <property type="entry name" value="CapF_C"/>
</dbReference>
<evidence type="ECO:0000259" key="2">
    <source>
        <dbReference type="Pfam" id="PF14667"/>
    </source>
</evidence>
<protein>
    <submittedName>
        <fullName evidence="3">UDP-2-acetamido-2,6-beta-L-arabino-hexul-4-ose reductase</fullName>
        <ecNumber evidence="3">1.1.1.367</ecNumber>
    </submittedName>
</protein>
<dbReference type="RefSeq" id="WP_306635189.1">
    <property type="nucleotide sequence ID" value="NZ_JAUSXB010000001.1"/>
</dbReference>
<dbReference type="EC" id="1.1.1.367" evidence="3"/>
<dbReference type="SUPFAM" id="SSF51735">
    <property type="entry name" value="NAD(P)-binding Rossmann-fold domains"/>
    <property type="match status" value="1"/>
</dbReference>
<dbReference type="InterPro" id="IPR036291">
    <property type="entry name" value="NAD(P)-bd_dom_sf"/>
</dbReference>
<gene>
    <name evidence="3" type="ORF">QFZ36_001514</name>
</gene>
<feature type="domain" description="NAD-dependent epimerase/dehydratase" evidence="1">
    <location>
        <begin position="98"/>
        <end position="183"/>
    </location>
</feature>
<dbReference type="Gene3D" id="3.40.50.720">
    <property type="entry name" value="NAD(P)-binding Rossmann-like Domain"/>
    <property type="match status" value="1"/>
</dbReference>
<name>A0ABU0PJ16_9MICC</name>
<sequence>MKIALTGAGGFLGLHTRAAALSMGYGLEPIGLGSKLHRQRAMAVVGGSDRLIHLAGVNRGSDREVHDGNLEFATQLADILCCVPSPPSHIVYANSVQAGNSSVYGQSKAEAAVILRAAAESVGASFTDVLLPNLFGEHGRPFYNSVVATFCHLLSAEQSAEILDDRDLVLLHAQDAADILLGIVPMEDMKSFTVSRTVSAVLAQLQDIAYIYRKGDIPALESNFDLGLFNTYRSFRLQQPRKLPFALDRRTDARGSFFEVCRSQGGEGQTSFSTTVSGFTRGQHFHRRKVERFVVLSGEAEIAMRCLFSHSVLRFAVHGSEPVAIDMPTLWTHNIKNTGSTDLSTMFWTNDLYDPKRPDTFSSFV</sequence>
<evidence type="ECO:0000313" key="4">
    <source>
        <dbReference type="Proteomes" id="UP001236806"/>
    </source>
</evidence>
<accession>A0ABU0PJ16</accession>
<reference evidence="3 4" key="1">
    <citation type="submission" date="2023-07" db="EMBL/GenBank/DDBJ databases">
        <title>Comparative genomics of wheat-associated soil bacteria to identify genetic determinants of phenazine resistance.</title>
        <authorList>
            <person name="Mouncey N."/>
        </authorList>
    </citation>
    <scope>NUCLEOTIDE SEQUENCE [LARGE SCALE GENOMIC DNA]</scope>
    <source>
        <strain evidence="3 4">W1I3</strain>
    </source>
</reference>
<organism evidence="3 4">
    <name type="scientific">Pseudarthrobacter siccitolerans</name>
    <dbReference type="NCBI Taxonomy" id="861266"/>
    <lineage>
        <taxon>Bacteria</taxon>
        <taxon>Bacillati</taxon>
        <taxon>Actinomycetota</taxon>
        <taxon>Actinomycetes</taxon>
        <taxon>Micrococcales</taxon>
        <taxon>Micrococcaceae</taxon>
        <taxon>Pseudarthrobacter</taxon>
    </lineage>
</organism>
<dbReference type="InterPro" id="IPR011051">
    <property type="entry name" value="RmlC_Cupin_sf"/>
</dbReference>
<dbReference type="Pfam" id="PF14667">
    <property type="entry name" value="Polysacc_synt_C"/>
    <property type="match status" value="1"/>
</dbReference>
<dbReference type="EMBL" id="JAUSXB010000001">
    <property type="protein sequence ID" value="MDQ0673953.1"/>
    <property type="molecule type" value="Genomic_DNA"/>
</dbReference>